<sequence>MAPLLPREQRHRFLRYEGLEYTDLDIADFEMAMEHRDEAGVVVFTSQAWRRLFETRGPLVWELILEFLSTLKFGEVLLDLDAPDTIQRFTIGRKSGAHISSRRFVGRLAQHFGLLTTEILRGLTVVAPELQMIDMVELVRLLIYVQLDDTWAWVAMGPERQPDAAAGAPANAEDALIFDEGVQADPAPMLAP</sequence>
<keyword evidence="2" id="KW-1185">Reference proteome</keyword>
<evidence type="ECO:0000313" key="2">
    <source>
        <dbReference type="Proteomes" id="UP001151760"/>
    </source>
</evidence>
<name>A0ABQ5FMN4_9ASTR</name>
<dbReference type="Proteomes" id="UP001151760">
    <property type="component" value="Unassembled WGS sequence"/>
</dbReference>
<reference evidence="1" key="2">
    <citation type="submission" date="2022-01" db="EMBL/GenBank/DDBJ databases">
        <authorList>
            <person name="Yamashiro T."/>
            <person name="Shiraishi A."/>
            <person name="Satake H."/>
            <person name="Nakayama K."/>
        </authorList>
    </citation>
    <scope>NUCLEOTIDE SEQUENCE</scope>
</reference>
<organism evidence="1 2">
    <name type="scientific">Tanacetum coccineum</name>
    <dbReference type="NCBI Taxonomy" id="301880"/>
    <lineage>
        <taxon>Eukaryota</taxon>
        <taxon>Viridiplantae</taxon>
        <taxon>Streptophyta</taxon>
        <taxon>Embryophyta</taxon>
        <taxon>Tracheophyta</taxon>
        <taxon>Spermatophyta</taxon>
        <taxon>Magnoliopsida</taxon>
        <taxon>eudicotyledons</taxon>
        <taxon>Gunneridae</taxon>
        <taxon>Pentapetalae</taxon>
        <taxon>asterids</taxon>
        <taxon>campanulids</taxon>
        <taxon>Asterales</taxon>
        <taxon>Asteraceae</taxon>
        <taxon>Asteroideae</taxon>
        <taxon>Anthemideae</taxon>
        <taxon>Anthemidinae</taxon>
        <taxon>Tanacetum</taxon>
    </lineage>
</organism>
<comment type="caution">
    <text evidence="1">The sequence shown here is derived from an EMBL/GenBank/DDBJ whole genome shotgun (WGS) entry which is preliminary data.</text>
</comment>
<accession>A0ABQ5FMN4</accession>
<protein>
    <submittedName>
        <fullName evidence="1">Uncharacterized protein</fullName>
    </submittedName>
</protein>
<gene>
    <name evidence="1" type="ORF">Tco_1015237</name>
</gene>
<evidence type="ECO:0000313" key="1">
    <source>
        <dbReference type="EMBL" id="GJT63757.1"/>
    </source>
</evidence>
<dbReference type="EMBL" id="BQNB010017487">
    <property type="protein sequence ID" value="GJT63757.1"/>
    <property type="molecule type" value="Genomic_DNA"/>
</dbReference>
<reference evidence="1" key="1">
    <citation type="journal article" date="2022" name="Int. J. Mol. Sci.">
        <title>Draft Genome of Tanacetum Coccineum: Genomic Comparison of Closely Related Tanacetum-Family Plants.</title>
        <authorList>
            <person name="Yamashiro T."/>
            <person name="Shiraishi A."/>
            <person name="Nakayama K."/>
            <person name="Satake H."/>
        </authorList>
    </citation>
    <scope>NUCLEOTIDE SEQUENCE</scope>
</reference>
<proteinExistence type="predicted"/>